<dbReference type="AlphaFoldDB" id="A0A9K3KUL0"/>
<proteinExistence type="predicted"/>
<feature type="compositionally biased region" description="Polar residues" evidence="1">
    <location>
        <begin position="21"/>
        <end position="36"/>
    </location>
</feature>
<comment type="caution">
    <text evidence="2">The sequence shown here is derived from an EMBL/GenBank/DDBJ whole genome shotgun (WGS) entry which is preliminary data.</text>
</comment>
<organism evidence="2 3">
    <name type="scientific">Nitzschia inconspicua</name>
    <dbReference type="NCBI Taxonomy" id="303405"/>
    <lineage>
        <taxon>Eukaryota</taxon>
        <taxon>Sar</taxon>
        <taxon>Stramenopiles</taxon>
        <taxon>Ochrophyta</taxon>
        <taxon>Bacillariophyta</taxon>
        <taxon>Bacillariophyceae</taxon>
        <taxon>Bacillariophycidae</taxon>
        <taxon>Bacillariales</taxon>
        <taxon>Bacillariaceae</taxon>
        <taxon>Nitzschia</taxon>
    </lineage>
</organism>
<dbReference type="EMBL" id="JAGRRH010000018">
    <property type="protein sequence ID" value="KAG7350258.1"/>
    <property type="molecule type" value="Genomic_DNA"/>
</dbReference>
<name>A0A9K3KUL0_9STRA</name>
<accession>A0A9K3KUL0</accession>
<dbReference type="Proteomes" id="UP000693970">
    <property type="component" value="Unassembled WGS sequence"/>
</dbReference>
<evidence type="ECO:0000256" key="1">
    <source>
        <dbReference type="SAM" id="MobiDB-lite"/>
    </source>
</evidence>
<gene>
    <name evidence="2" type="ORF">IV203_009618</name>
</gene>
<feature type="region of interest" description="Disordered" evidence="1">
    <location>
        <begin position="1"/>
        <end position="36"/>
    </location>
</feature>
<evidence type="ECO:0000313" key="2">
    <source>
        <dbReference type="EMBL" id="KAG7350258.1"/>
    </source>
</evidence>
<reference evidence="2" key="1">
    <citation type="journal article" date="2021" name="Sci. Rep.">
        <title>Diploid genomic architecture of Nitzschia inconspicua, an elite biomass production diatom.</title>
        <authorList>
            <person name="Oliver A."/>
            <person name="Podell S."/>
            <person name="Pinowska A."/>
            <person name="Traller J.C."/>
            <person name="Smith S.R."/>
            <person name="McClure R."/>
            <person name="Beliaev A."/>
            <person name="Bohutskyi P."/>
            <person name="Hill E.A."/>
            <person name="Rabines A."/>
            <person name="Zheng H."/>
            <person name="Allen L.Z."/>
            <person name="Kuo A."/>
            <person name="Grigoriev I.V."/>
            <person name="Allen A.E."/>
            <person name="Hazlebeck D."/>
            <person name="Allen E.E."/>
        </authorList>
    </citation>
    <scope>NUCLEOTIDE SEQUENCE</scope>
    <source>
        <strain evidence="2">Hildebrandi</strain>
    </source>
</reference>
<sequence length="80" mass="8824">MLRRSQNTPSVESFPKPFGGNVTTDHSQQQLQRPYDSHQSFSMRFWTLGGGTCPVSDTCTACLKLRLNSTKILGGGMSLM</sequence>
<feature type="compositionally biased region" description="Polar residues" evidence="1">
    <location>
        <begin position="1"/>
        <end position="11"/>
    </location>
</feature>
<keyword evidence="3" id="KW-1185">Reference proteome</keyword>
<protein>
    <submittedName>
        <fullName evidence="2">Uncharacterized protein</fullName>
    </submittedName>
</protein>
<evidence type="ECO:0000313" key="3">
    <source>
        <dbReference type="Proteomes" id="UP000693970"/>
    </source>
</evidence>
<reference evidence="2" key="2">
    <citation type="submission" date="2021-04" db="EMBL/GenBank/DDBJ databases">
        <authorList>
            <person name="Podell S."/>
        </authorList>
    </citation>
    <scope>NUCLEOTIDE SEQUENCE</scope>
    <source>
        <strain evidence="2">Hildebrandi</strain>
    </source>
</reference>